<keyword evidence="1" id="KW-0472">Membrane</keyword>
<keyword evidence="1" id="KW-0812">Transmembrane</keyword>
<feature type="transmembrane region" description="Helical" evidence="1">
    <location>
        <begin position="143"/>
        <end position="161"/>
    </location>
</feature>
<organism evidence="2 3">
    <name type="scientific">Actinocorallia longicatena</name>
    <dbReference type="NCBI Taxonomy" id="111803"/>
    <lineage>
        <taxon>Bacteria</taxon>
        <taxon>Bacillati</taxon>
        <taxon>Actinomycetota</taxon>
        <taxon>Actinomycetes</taxon>
        <taxon>Streptosporangiales</taxon>
        <taxon>Thermomonosporaceae</taxon>
        <taxon>Actinocorallia</taxon>
    </lineage>
</organism>
<protein>
    <recommendedName>
        <fullName evidence="4">Rhomboid family protein</fullName>
    </recommendedName>
</protein>
<feature type="transmembrane region" description="Helical" evidence="1">
    <location>
        <begin position="81"/>
        <end position="99"/>
    </location>
</feature>
<evidence type="ECO:0000256" key="1">
    <source>
        <dbReference type="SAM" id="Phobius"/>
    </source>
</evidence>
<accession>A0ABP6PW32</accession>
<proteinExistence type="predicted"/>
<name>A0ABP6PW32_9ACTN</name>
<evidence type="ECO:0008006" key="4">
    <source>
        <dbReference type="Google" id="ProtNLM"/>
    </source>
</evidence>
<reference evidence="3" key="1">
    <citation type="journal article" date="2019" name="Int. J. Syst. Evol. Microbiol.">
        <title>The Global Catalogue of Microorganisms (GCM) 10K type strain sequencing project: providing services to taxonomists for standard genome sequencing and annotation.</title>
        <authorList>
            <consortium name="The Broad Institute Genomics Platform"/>
            <consortium name="The Broad Institute Genome Sequencing Center for Infectious Disease"/>
            <person name="Wu L."/>
            <person name="Ma J."/>
        </authorList>
    </citation>
    <scope>NUCLEOTIDE SEQUENCE [LARGE SCALE GENOMIC DNA]</scope>
    <source>
        <strain evidence="3">JCM 9377</strain>
    </source>
</reference>
<comment type="caution">
    <text evidence="2">The sequence shown here is derived from an EMBL/GenBank/DDBJ whole genome shotgun (WGS) entry which is preliminary data.</text>
</comment>
<keyword evidence="3" id="KW-1185">Reference proteome</keyword>
<sequence length="206" mass="21641">MPFCYAGVVAAVSLVWGYGLGPEQQRGFLGWASTNVANLTVRPVTSMIVSAFVAQETMALWSVMILVGLGPLVHRFGNMRSIGLVLAAHVTGTLISQGITALRLAVGAAPDAVRYMHDVGPSYVVVSAQIAVVFYGHSWWHRAIALGSWLMLAPFLFGGLGDWDVAAIGHLSAMITGAVAGGLLVRRTPATLRGANRDAVNAVSLS</sequence>
<dbReference type="InterPro" id="IPR046862">
    <property type="entry name" value="Rhomboid_2"/>
</dbReference>
<evidence type="ECO:0000313" key="2">
    <source>
        <dbReference type="EMBL" id="GAA3193461.1"/>
    </source>
</evidence>
<feature type="transmembrane region" description="Helical" evidence="1">
    <location>
        <begin position="47"/>
        <end position="69"/>
    </location>
</feature>
<feature type="transmembrane region" description="Helical" evidence="1">
    <location>
        <begin position="119"/>
        <end position="136"/>
    </location>
</feature>
<dbReference type="EMBL" id="BAAAUV010000001">
    <property type="protein sequence ID" value="GAA3193461.1"/>
    <property type="molecule type" value="Genomic_DNA"/>
</dbReference>
<gene>
    <name evidence="2" type="ORF">GCM10010468_02770</name>
</gene>
<feature type="transmembrane region" description="Helical" evidence="1">
    <location>
        <begin position="167"/>
        <end position="185"/>
    </location>
</feature>
<dbReference type="Pfam" id="PF20401">
    <property type="entry name" value="Rhomboid_2"/>
    <property type="match status" value="1"/>
</dbReference>
<evidence type="ECO:0000313" key="3">
    <source>
        <dbReference type="Proteomes" id="UP001501237"/>
    </source>
</evidence>
<dbReference type="Proteomes" id="UP001501237">
    <property type="component" value="Unassembled WGS sequence"/>
</dbReference>
<keyword evidence="1" id="KW-1133">Transmembrane helix</keyword>